<comment type="caution">
    <text evidence="2">The sequence shown here is derived from an EMBL/GenBank/DDBJ whole genome shotgun (WGS) entry which is preliminary data.</text>
</comment>
<evidence type="ECO:0000256" key="1">
    <source>
        <dbReference type="SAM" id="MobiDB-lite"/>
    </source>
</evidence>
<sequence>MKGGEKSAKPATLRTGRVGKSAPQLSSVRCHGNDDQQSSACCECSKTDMPRITLLPDQLYEENAVLDSEDSEEGLDDFREQYAREVRKIRENIRAIRRIKAKSSRSSASSSLPRNARASAPAPLRNRSVSCWQLEQQRPQREKGKMFANYLFFIFGVTNETTLHELE</sequence>
<proteinExistence type="predicted"/>
<feature type="region of interest" description="Disordered" evidence="1">
    <location>
        <begin position="100"/>
        <end position="122"/>
    </location>
</feature>
<accession>A0AAV4MBC4</accession>
<reference evidence="2 3" key="1">
    <citation type="submission" date="2021-06" db="EMBL/GenBank/DDBJ databases">
        <title>Caerostris darwini draft genome.</title>
        <authorList>
            <person name="Kono N."/>
            <person name="Arakawa K."/>
        </authorList>
    </citation>
    <scope>NUCLEOTIDE SEQUENCE [LARGE SCALE GENOMIC DNA]</scope>
</reference>
<dbReference type="EMBL" id="BPLQ01000233">
    <property type="protein sequence ID" value="GIX69183.1"/>
    <property type="molecule type" value="Genomic_DNA"/>
</dbReference>
<gene>
    <name evidence="2" type="primary">AVEN_136923_1</name>
    <name evidence="2" type="ORF">CDAR_486411</name>
</gene>
<organism evidence="2 3">
    <name type="scientific">Caerostris darwini</name>
    <dbReference type="NCBI Taxonomy" id="1538125"/>
    <lineage>
        <taxon>Eukaryota</taxon>
        <taxon>Metazoa</taxon>
        <taxon>Ecdysozoa</taxon>
        <taxon>Arthropoda</taxon>
        <taxon>Chelicerata</taxon>
        <taxon>Arachnida</taxon>
        <taxon>Araneae</taxon>
        <taxon>Araneomorphae</taxon>
        <taxon>Entelegynae</taxon>
        <taxon>Araneoidea</taxon>
        <taxon>Araneidae</taxon>
        <taxon>Caerostris</taxon>
    </lineage>
</organism>
<dbReference type="AlphaFoldDB" id="A0AAV4MBC4"/>
<evidence type="ECO:0000313" key="2">
    <source>
        <dbReference type="EMBL" id="GIX69183.1"/>
    </source>
</evidence>
<feature type="region of interest" description="Disordered" evidence="1">
    <location>
        <begin position="1"/>
        <end position="41"/>
    </location>
</feature>
<keyword evidence="3" id="KW-1185">Reference proteome</keyword>
<name>A0AAV4MBC4_9ARAC</name>
<feature type="compositionally biased region" description="Low complexity" evidence="1">
    <location>
        <begin position="104"/>
        <end position="122"/>
    </location>
</feature>
<evidence type="ECO:0000313" key="3">
    <source>
        <dbReference type="Proteomes" id="UP001054837"/>
    </source>
</evidence>
<protein>
    <submittedName>
        <fullName evidence="2">Uncharacterized protein</fullName>
    </submittedName>
</protein>
<dbReference type="Proteomes" id="UP001054837">
    <property type="component" value="Unassembled WGS sequence"/>
</dbReference>